<proteinExistence type="predicted"/>
<evidence type="ECO:0000256" key="1">
    <source>
        <dbReference type="SAM" id="MobiDB-lite"/>
    </source>
</evidence>
<reference evidence="4 5" key="1">
    <citation type="submission" date="2019-07" db="EMBL/GenBank/DDBJ databases">
        <title>De Novo Assembly of kiwifruit Actinidia rufa.</title>
        <authorList>
            <person name="Sugita-Konishi S."/>
            <person name="Sato K."/>
            <person name="Mori E."/>
            <person name="Abe Y."/>
            <person name="Kisaki G."/>
            <person name="Hamano K."/>
            <person name="Suezawa K."/>
            <person name="Otani M."/>
            <person name="Fukuda T."/>
            <person name="Manabe T."/>
            <person name="Gomi K."/>
            <person name="Tabuchi M."/>
            <person name="Akimitsu K."/>
            <person name="Kataoka I."/>
        </authorList>
    </citation>
    <scope>NUCLEOTIDE SEQUENCE [LARGE SCALE GENOMIC DNA]</scope>
    <source>
        <strain evidence="5">cv. Fuchu</strain>
    </source>
</reference>
<comment type="caution">
    <text evidence="4">The sequence shown here is derived from an EMBL/GenBank/DDBJ whole genome shotgun (WGS) entry which is preliminary data.</text>
</comment>
<dbReference type="InterPro" id="IPR013103">
    <property type="entry name" value="RVT_2"/>
</dbReference>
<dbReference type="InterPro" id="IPR025558">
    <property type="entry name" value="DUF4283"/>
</dbReference>
<gene>
    <name evidence="4" type="ORF">Acr_29g0007230</name>
</gene>
<dbReference type="CDD" id="cd09272">
    <property type="entry name" value="RNase_HI_RT_Ty1"/>
    <property type="match status" value="1"/>
</dbReference>
<evidence type="ECO:0000313" key="5">
    <source>
        <dbReference type="Proteomes" id="UP000585474"/>
    </source>
</evidence>
<evidence type="ECO:0000259" key="3">
    <source>
        <dbReference type="Pfam" id="PF14111"/>
    </source>
</evidence>
<evidence type="ECO:0008006" key="6">
    <source>
        <dbReference type="Google" id="ProtNLM"/>
    </source>
</evidence>
<feature type="region of interest" description="Disordered" evidence="1">
    <location>
        <begin position="703"/>
        <end position="764"/>
    </location>
</feature>
<dbReference type="EMBL" id="BJWL01000029">
    <property type="protein sequence ID" value="GFZ21561.1"/>
    <property type="molecule type" value="Genomic_DNA"/>
</dbReference>
<evidence type="ECO:0000313" key="4">
    <source>
        <dbReference type="EMBL" id="GFZ21561.1"/>
    </source>
</evidence>
<keyword evidence="5" id="KW-1185">Reference proteome</keyword>
<feature type="domain" description="DUF4283" evidence="3">
    <location>
        <begin position="788"/>
        <end position="835"/>
    </location>
</feature>
<evidence type="ECO:0000259" key="2">
    <source>
        <dbReference type="Pfam" id="PF07727"/>
    </source>
</evidence>
<feature type="compositionally biased region" description="Low complexity" evidence="1">
    <location>
        <begin position="57"/>
        <end position="73"/>
    </location>
</feature>
<dbReference type="InterPro" id="IPR043502">
    <property type="entry name" value="DNA/RNA_pol_sf"/>
</dbReference>
<dbReference type="Pfam" id="PF07727">
    <property type="entry name" value="RVT_2"/>
    <property type="match status" value="1"/>
</dbReference>
<dbReference type="PANTHER" id="PTHR11439">
    <property type="entry name" value="GAG-POL-RELATED RETROTRANSPOSON"/>
    <property type="match status" value="1"/>
</dbReference>
<feature type="domain" description="Reverse transcriptase Ty1/copia-type" evidence="2">
    <location>
        <begin position="363"/>
        <end position="446"/>
    </location>
</feature>
<protein>
    <recommendedName>
        <fullName evidence="6">Reverse transcriptase Ty1/copia-type domain-containing protein</fullName>
    </recommendedName>
</protein>
<accession>A0A7J0HF43</accession>
<organism evidence="4 5">
    <name type="scientific">Actinidia rufa</name>
    <dbReference type="NCBI Taxonomy" id="165716"/>
    <lineage>
        <taxon>Eukaryota</taxon>
        <taxon>Viridiplantae</taxon>
        <taxon>Streptophyta</taxon>
        <taxon>Embryophyta</taxon>
        <taxon>Tracheophyta</taxon>
        <taxon>Spermatophyta</taxon>
        <taxon>Magnoliopsida</taxon>
        <taxon>eudicotyledons</taxon>
        <taxon>Gunneridae</taxon>
        <taxon>Pentapetalae</taxon>
        <taxon>asterids</taxon>
        <taxon>Ericales</taxon>
        <taxon>Actinidiaceae</taxon>
        <taxon>Actinidia</taxon>
    </lineage>
</organism>
<name>A0A7J0HF43_9ERIC</name>
<dbReference type="PANTHER" id="PTHR11439:SF461">
    <property type="entry name" value="OS10G0432200 PROTEIN"/>
    <property type="match status" value="1"/>
</dbReference>
<dbReference type="Proteomes" id="UP000585474">
    <property type="component" value="Unassembled WGS sequence"/>
</dbReference>
<dbReference type="Pfam" id="PF14111">
    <property type="entry name" value="DUF4283"/>
    <property type="match status" value="1"/>
</dbReference>
<dbReference type="SUPFAM" id="SSF56672">
    <property type="entry name" value="DNA/RNA polymerases"/>
    <property type="match status" value="1"/>
</dbReference>
<sequence length="1315" mass="146372">MLFLMGLSDIYEPIRASLLHRIPLPTLEQAISELLSEETHLGLVSTSHVATTLATPSSRGRGSSGGSHSFSASGGLASRPNECTFCHSTDHRLLTCPIRDPRTSQTLGIGCRHGRLFQLIHLHLPISTAVATSTSSSSPSFGIWHSRLALLGEAALTAAYTINRVPSPLLSNLTPYKRLYGTPPDYHSLRAFGCAYFVLLQPHERTKLEPRSRLCCFLGYGLSIKAIVVGILCLVVFEYLVTLSFGNIRCFFSLSSFQMSSSSTPPYLTDPSINLFPEDVNVLADPPDDTLHMAPPPIVYPVESSSTDPATPVLPPVALPSDIPTRRSTRLPLSSSSSSNQVCRLRCALYGLKQARACLSAHDTVLLLLYVDDIIITGDDVHGISELQDFLHRHFEMKDLGPLGYFLGLEVSSGITGYSLTQTKYASNLLTRASLSDCKTTSTPLEANARLTSLDGDLLSDATLYRQLIGNLIYLTVTCSDIAHAVHLVSQFMSAPCSTHYAAVLRILRYVKGTLFHGLHFSSQSSLQLYAYSDADWAKDPTARRSTTGFCFFLGDSLISWRSKKQTLVARSSTEVEYRGLVDTTQELFWLRWLLQDMGHVVCNTVHLLPVSSVDQTADIFSKSFLPGHFDALVTKLKLIGGLTGGASMVTIKMETCEGNNRGRPKNKTESYVSGPSFRKNNTEVVEDIDVVEDDNDLEEFLEEKTDSVENREETEASSRIMHEEDSLSMLDSRRKASEEEEIGGNNVGSYQPPHASIFVGSRQRSKETTLEKCEGGKKALDLIVATLKVQVSIHHHSSGWIIFEFYEEETKIKVMQGGPYMIFGRPLLLKTMHKSLAKICSIVGNPICVDKFTANQQRVSYARVLIKIDVAKNVAKSIEVVLPTGQSYHRAIYYENLPKFCSNCRVMGHSVKNYKVLESIEAKKAAEGQNSLNTGDRVDLEIKESNAQAKHCLATRKATSIKFYVTFIYAFNTVVGRRPLWENLCSFKSSIDLPWILLGLRYSGVFHTWSNNTVWSKLDRAMVNIRWVQEGFSAIANFGLPWKYSDHSPLSFVRSNDYRASPFNVFNMWVQHSEFLDVVDSVWRISDLKGKACRLAEADMSYCSQLAKVKYLKDCDKGIKFFHDLIKSNKARNQIVSLMDVDGVATTSPHQVSSLFVDYYKILLGTRRDYRRLDKEILAEGNLVKVEQTSDLVQLVLDEEIKGALFDIGDDKAPGPDGYTSYVFKKAWSIVGTSVCAAVKEFFRSGQILKQINHATIALAPKSLNASRVEEYRPISYYNVMYKIISKILAKRLAPLLEDLIDPAQSAFVLNLAW</sequence>
<feature type="compositionally biased region" description="Basic and acidic residues" evidence="1">
    <location>
        <begin position="703"/>
        <end position="738"/>
    </location>
</feature>
<dbReference type="OrthoDB" id="412006at2759"/>
<feature type="region of interest" description="Disordered" evidence="1">
    <location>
        <begin position="52"/>
        <end position="73"/>
    </location>
</feature>